<gene>
    <name evidence="3" type="ORF">UFOPK3720_00519</name>
</gene>
<dbReference type="Gene3D" id="3.90.180.10">
    <property type="entry name" value="Medium-chain alcohol dehydrogenases, catalytic domain"/>
    <property type="match status" value="1"/>
</dbReference>
<organism evidence="3">
    <name type="scientific">freshwater metagenome</name>
    <dbReference type="NCBI Taxonomy" id="449393"/>
    <lineage>
        <taxon>unclassified sequences</taxon>
        <taxon>metagenomes</taxon>
        <taxon>ecological metagenomes</taxon>
    </lineage>
</organism>
<feature type="domain" description="Enoyl reductase (ER)" evidence="2">
    <location>
        <begin position="20"/>
        <end position="332"/>
    </location>
</feature>
<sequence>MKKTTTAVLLARRPRHTFVADDLALGEIELPELTAGHALVRNQYMSLDPSTRGRMDPGEKQYTTNFAIGGPLDGSAIGVVVESASDKLSVGATVRHRMGWREYAVVDDVAATVCDVSVASATHWLSSLGQTGFTAYAGLFPVGNLQTGEVVLVSGAGGAVGSMAGQFARLSGAGLVIGSAGGAEKCRWLLEDCGFDAVINYRESDFSIELPMAAPDGIDLFFDNVGGWQMAAAFQNMKIHGRVSMCGAISNFGTVEQPSTAVMIEMILRRITVQGFIVRDYEALRPEFEEKVSGWLASGELVDRSTVFEGIANAAAGLEGLLSGANSGKALVRLSD</sequence>
<dbReference type="EMBL" id="CAFBNB010000073">
    <property type="protein sequence ID" value="CAB4926776.1"/>
    <property type="molecule type" value="Genomic_DNA"/>
</dbReference>
<dbReference type="SMART" id="SM00829">
    <property type="entry name" value="PKS_ER"/>
    <property type="match status" value="1"/>
</dbReference>
<dbReference type="SUPFAM" id="SSF50129">
    <property type="entry name" value="GroES-like"/>
    <property type="match status" value="1"/>
</dbReference>
<dbReference type="AlphaFoldDB" id="A0A6J7I8C2"/>
<reference evidence="3" key="1">
    <citation type="submission" date="2020-05" db="EMBL/GenBank/DDBJ databases">
        <authorList>
            <person name="Chiriac C."/>
            <person name="Salcher M."/>
            <person name="Ghai R."/>
            <person name="Kavagutti S V."/>
        </authorList>
    </citation>
    <scope>NUCLEOTIDE SEQUENCE</scope>
</reference>
<dbReference type="SUPFAM" id="SSF51735">
    <property type="entry name" value="NAD(P)-binding Rossmann-fold domains"/>
    <property type="match status" value="1"/>
</dbReference>
<accession>A0A6J7I8C2</accession>
<proteinExistence type="predicted"/>
<dbReference type="CDD" id="cd05288">
    <property type="entry name" value="PGDH"/>
    <property type="match status" value="1"/>
</dbReference>
<dbReference type="InterPro" id="IPR041694">
    <property type="entry name" value="ADH_N_2"/>
</dbReference>
<dbReference type="InterPro" id="IPR045010">
    <property type="entry name" value="MDR_fam"/>
</dbReference>
<dbReference type="InterPro" id="IPR013149">
    <property type="entry name" value="ADH-like_C"/>
</dbReference>
<dbReference type="Pfam" id="PF00107">
    <property type="entry name" value="ADH_zinc_N"/>
    <property type="match status" value="1"/>
</dbReference>
<dbReference type="PANTHER" id="PTHR43205:SF7">
    <property type="entry name" value="PROSTAGLANDIN REDUCTASE 1"/>
    <property type="match status" value="1"/>
</dbReference>
<evidence type="ECO:0000256" key="1">
    <source>
        <dbReference type="ARBA" id="ARBA00023002"/>
    </source>
</evidence>
<dbReference type="GO" id="GO:0016628">
    <property type="term" value="F:oxidoreductase activity, acting on the CH-CH group of donors, NAD or NADP as acceptor"/>
    <property type="evidence" value="ECO:0007669"/>
    <property type="project" value="InterPro"/>
</dbReference>
<dbReference type="InterPro" id="IPR036291">
    <property type="entry name" value="NAD(P)-bd_dom_sf"/>
</dbReference>
<dbReference type="FunFam" id="3.40.50.720:FF:000121">
    <property type="entry name" value="Prostaglandin reductase 2"/>
    <property type="match status" value="1"/>
</dbReference>
<dbReference type="Gene3D" id="3.40.50.720">
    <property type="entry name" value="NAD(P)-binding Rossmann-like Domain"/>
    <property type="match status" value="1"/>
</dbReference>
<dbReference type="InterPro" id="IPR020843">
    <property type="entry name" value="ER"/>
</dbReference>
<evidence type="ECO:0000313" key="3">
    <source>
        <dbReference type="EMBL" id="CAB4926776.1"/>
    </source>
</evidence>
<name>A0A6J7I8C2_9ZZZZ</name>
<dbReference type="InterPro" id="IPR011032">
    <property type="entry name" value="GroES-like_sf"/>
</dbReference>
<keyword evidence="1" id="KW-0560">Oxidoreductase</keyword>
<dbReference type="PANTHER" id="PTHR43205">
    <property type="entry name" value="PROSTAGLANDIN REDUCTASE"/>
    <property type="match status" value="1"/>
</dbReference>
<dbReference type="Pfam" id="PF16884">
    <property type="entry name" value="ADH_N_2"/>
    <property type="match status" value="1"/>
</dbReference>
<protein>
    <submittedName>
        <fullName evidence="3">Unannotated protein</fullName>
    </submittedName>
</protein>
<evidence type="ECO:0000259" key="2">
    <source>
        <dbReference type="SMART" id="SM00829"/>
    </source>
</evidence>